<name>A0A8J3F2Z2_9BURK</name>
<dbReference type="Proteomes" id="UP000642180">
    <property type="component" value="Unassembled WGS sequence"/>
</dbReference>
<evidence type="ECO:0000313" key="2">
    <source>
        <dbReference type="EMBL" id="GGI18241.1"/>
    </source>
</evidence>
<dbReference type="SUPFAM" id="SSF52317">
    <property type="entry name" value="Class I glutamine amidotransferase-like"/>
    <property type="match status" value="1"/>
</dbReference>
<dbReference type="NCBIfam" id="NF006562">
    <property type="entry name" value="PRK09065.1"/>
    <property type="match status" value="1"/>
</dbReference>
<dbReference type="AlphaFoldDB" id="A0A8J3F2Z2"/>
<dbReference type="InterPro" id="IPR029062">
    <property type="entry name" value="Class_I_gatase-like"/>
</dbReference>
<dbReference type="PANTHER" id="PTHR42695:SF5">
    <property type="entry name" value="GLUTAMINE AMIDOTRANSFERASE YLR126C-RELATED"/>
    <property type="match status" value="1"/>
</dbReference>
<accession>A0A8J3F2Z2</accession>
<keyword evidence="3" id="KW-1185">Reference proteome</keyword>
<reference evidence="3" key="1">
    <citation type="journal article" date="2019" name="Int. J. Syst. Evol. Microbiol.">
        <title>The Global Catalogue of Microorganisms (GCM) 10K type strain sequencing project: providing services to taxonomists for standard genome sequencing and annotation.</title>
        <authorList>
            <consortium name="The Broad Institute Genomics Platform"/>
            <consortium name="The Broad Institute Genome Sequencing Center for Infectious Disease"/>
            <person name="Wu L."/>
            <person name="Ma J."/>
        </authorList>
    </citation>
    <scope>NUCLEOTIDE SEQUENCE [LARGE SCALE GENOMIC DNA]</scope>
    <source>
        <strain evidence="3">CCM 2767</strain>
    </source>
</reference>
<evidence type="ECO:0000313" key="3">
    <source>
        <dbReference type="Proteomes" id="UP000642180"/>
    </source>
</evidence>
<dbReference type="PANTHER" id="PTHR42695">
    <property type="entry name" value="GLUTAMINE AMIDOTRANSFERASE YLR126C-RELATED"/>
    <property type="match status" value="1"/>
</dbReference>
<protein>
    <submittedName>
        <fullName evidence="2">GMP synthase</fullName>
    </submittedName>
</protein>
<sequence length="243" mass="26376">MKPIVIIKVGDTFADLAQSAGDFEHWIEKGLGKLKSPVTVIDPRVNTLPAPGGIAGAIVTGSHAMVTDRADWSETLAAWLRKAVEEEIPLLGICYGHQLLAHALGGKVDYHPQGMEIGSVHISKTAAASDDPLFHDLPASFMAHVVHSQSVRTLPPEAVLLAENAFEHHHAYRIGRHAWGVQFHPEFDHRAMGSYITKLSDHLKEKGADVPTLQSQLAYTHAASGILNKFGKLAENHPLYSST</sequence>
<dbReference type="Pfam" id="PF00117">
    <property type="entry name" value="GATase"/>
    <property type="match status" value="1"/>
</dbReference>
<gene>
    <name evidence="2" type="primary">guaA</name>
    <name evidence="2" type="ORF">GCM10008066_13020</name>
</gene>
<dbReference type="CDD" id="cd01741">
    <property type="entry name" value="GATase1_1"/>
    <property type="match status" value="1"/>
</dbReference>
<comment type="caution">
    <text evidence="2">The sequence shown here is derived from an EMBL/GenBank/DDBJ whole genome shotgun (WGS) entry which is preliminary data.</text>
</comment>
<dbReference type="InterPro" id="IPR044992">
    <property type="entry name" value="ChyE-like"/>
</dbReference>
<dbReference type="PROSITE" id="PS51273">
    <property type="entry name" value="GATASE_TYPE_1"/>
    <property type="match status" value="1"/>
</dbReference>
<dbReference type="Gene3D" id="3.40.50.880">
    <property type="match status" value="1"/>
</dbReference>
<dbReference type="GO" id="GO:0005829">
    <property type="term" value="C:cytosol"/>
    <property type="evidence" value="ECO:0007669"/>
    <property type="project" value="TreeGrafter"/>
</dbReference>
<organism evidence="2 3">
    <name type="scientific">Oxalicibacterium faecigallinarum</name>
    <dbReference type="NCBI Taxonomy" id="573741"/>
    <lineage>
        <taxon>Bacteria</taxon>
        <taxon>Pseudomonadati</taxon>
        <taxon>Pseudomonadota</taxon>
        <taxon>Betaproteobacteria</taxon>
        <taxon>Burkholderiales</taxon>
        <taxon>Oxalobacteraceae</taxon>
        <taxon>Oxalicibacterium</taxon>
    </lineage>
</organism>
<dbReference type="EMBL" id="BMDI01000001">
    <property type="protein sequence ID" value="GGI18241.1"/>
    <property type="molecule type" value="Genomic_DNA"/>
</dbReference>
<dbReference type="PRINTS" id="PR00096">
    <property type="entry name" value="GATASE"/>
</dbReference>
<feature type="domain" description="Glutamine amidotransferase" evidence="1">
    <location>
        <begin position="22"/>
        <end position="198"/>
    </location>
</feature>
<proteinExistence type="predicted"/>
<dbReference type="RefSeq" id="WP_188380433.1">
    <property type="nucleotide sequence ID" value="NZ_BMDI01000001.1"/>
</dbReference>
<dbReference type="InterPro" id="IPR017926">
    <property type="entry name" value="GATASE"/>
</dbReference>
<evidence type="ECO:0000259" key="1">
    <source>
        <dbReference type="Pfam" id="PF00117"/>
    </source>
</evidence>